<organism evidence="12 13">
    <name type="scientific">Agrobacterium bohemicum</name>
    <dbReference type="NCBI Taxonomy" id="2052828"/>
    <lineage>
        <taxon>Bacteria</taxon>
        <taxon>Pseudomonadati</taxon>
        <taxon>Pseudomonadota</taxon>
        <taxon>Alphaproteobacteria</taxon>
        <taxon>Hyphomicrobiales</taxon>
        <taxon>Rhizobiaceae</taxon>
        <taxon>Rhizobium/Agrobacterium group</taxon>
        <taxon>Agrobacterium</taxon>
    </lineage>
</organism>
<dbReference type="GO" id="GO:0016757">
    <property type="term" value="F:glycosyltransferase activity"/>
    <property type="evidence" value="ECO:0007669"/>
    <property type="project" value="UniProtKB-KW"/>
</dbReference>
<dbReference type="EMBL" id="LNUW01000032">
    <property type="protein sequence ID" value="KXG85574.1"/>
    <property type="molecule type" value="Genomic_DNA"/>
</dbReference>
<dbReference type="InterPro" id="IPR038063">
    <property type="entry name" value="Transpep_catalytic_dom"/>
</dbReference>
<evidence type="ECO:0000259" key="11">
    <source>
        <dbReference type="PROSITE" id="PS52029"/>
    </source>
</evidence>
<dbReference type="UniPathway" id="UPA00219"/>
<dbReference type="CDD" id="cd16913">
    <property type="entry name" value="YkuD_like"/>
    <property type="match status" value="1"/>
</dbReference>
<keyword evidence="7 9" id="KW-0573">Peptidoglycan synthesis</keyword>
<dbReference type="PROSITE" id="PS52029">
    <property type="entry name" value="LD_TPASE"/>
    <property type="match status" value="1"/>
</dbReference>
<keyword evidence="13" id="KW-1185">Reference proteome</keyword>
<evidence type="ECO:0000256" key="9">
    <source>
        <dbReference type="PROSITE-ProRule" id="PRU01373"/>
    </source>
</evidence>
<evidence type="ECO:0000256" key="6">
    <source>
        <dbReference type="ARBA" id="ARBA00022960"/>
    </source>
</evidence>
<feature type="signal peptide" evidence="10">
    <location>
        <begin position="1"/>
        <end position="22"/>
    </location>
</feature>
<evidence type="ECO:0000256" key="1">
    <source>
        <dbReference type="ARBA" id="ARBA00004752"/>
    </source>
</evidence>
<dbReference type="InterPro" id="IPR050979">
    <property type="entry name" value="LD-transpeptidase"/>
</dbReference>
<dbReference type="PANTHER" id="PTHR30582:SF24">
    <property type="entry name" value="L,D-TRANSPEPTIDASE ERFK_SRFK-RELATED"/>
    <property type="match status" value="1"/>
</dbReference>
<feature type="domain" description="L,D-TPase catalytic" evidence="11">
    <location>
        <begin position="87"/>
        <end position="227"/>
    </location>
</feature>
<name>A0A135P2B6_9HYPH</name>
<feature type="active site" description="Nucleophile" evidence="9">
    <location>
        <position position="201"/>
    </location>
</feature>
<evidence type="ECO:0000256" key="4">
    <source>
        <dbReference type="ARBA" id="ARBA00022679"/>
    </source>
</evidence>
<protein>
    <recommendedName>
        <fullName evidence="11">L,D-TPase catalytic domain-containing protein</fullName>
    </recommendedName>
</protein>
<sequence>MRIRTSLTALGLSSVLALGGCASTTTQTSPAGTASAPAYVETTQIFGDEVYGATTDAGYALPAIPINRVDKRFHRQIVNFETPEKAGTVIVNTRERFLYYILPGGKAVRYGIGVGKQGFAWAGEAYVAWKQEWPMWHPPKEMAVRKPEISKYVEGGMGPGLTNPLGARAMYLFNEKGQDTLFRIHGSPEWASIGTAASSGCIRMINQDVIDLYSRVRPGRTSKVIVIQ</sequence>
<comment type="pathway">
    <text evidence="1 9">Cell wall biogenesis; peptidoglycan biosynthesis.</text>
</comment>
<dbReference type="Gene3D" id="2.40.440.10">
    <property type="entry name" value="L,D-transpeptidase catalytic domain-like"/>
    <property type="match status" value="1"/>
</dbReference>
<evidence type="ECO:0000256" key="2">
    <source>
        <dbReference type="ARBA" id="ARBA00005992"/>
    </source>
</evidence>
<dbReference type="STRING" id="2052828.ATO67_07465"/>
<evidence type="ECO:0000256" key="7">
    <source>
        <dbReference type="ARBA" id="ARBA00022984"/>
    </source>
</evidence>
<accession>A0A135P2B6</accession>
<dbReference type="RefSeq" id="WP_067646180.1">
    <property type="nucleotide sequence ID" value="NZ_KQ961025.1"/>
</dbReference>
<keyword evidence="6 9" id="KW-0133">Cell shape</keyword>
<reference evidence="12 13" key="1">
    <citation type="submission" date="2015-11" db="EMBL/GenBank/DDBJ databases">
        <title>Draft genome sequence of Agrobacterium sp. R89-1.</title>
        <authorList>
            <person name="Zahradnik J."/>
            <person name="Kyslikova E."/>
            <person name="Palyzova A."/>
            <person name="Kyslik P."/>
        </authorList>
    </citation>
    <scope>NUCLEOTIDE SEQUENCE [LARGE SCALE GENOMIC DNA]</scope>
    <source>
        <strain evidence="12 13">R89-1</strain>
    </source>
</reference>
<dbReference type="OrthoDB" id="8478453at2"/>
<dbReference type="SUPFAM" id="SSF141523">
    <property type="entry name" value="L,D-transpeptidase catalytic domain-like"/>
    <property type="match status" value="1"/>
</dbReference>
<gene>
    <name evidence="12" type="ORF">ATO67_07465</name>
</gene>
<keyword evidence="3" id="KW-0328">Glycosyltransferase</keyword>
<dbReference type="GO" id="GO:0018104">
    <property type="term" value="P:peptidoglycan-protein cross-linking"/>
    <property type="evidence" value="ECO:0007669"/>
    <property type="project" value="TreeGrafter"/>
</dbReference>
<evidence type="ECO:0000313" key="12">
    <source>
        <dbReference type="EMBL" id="KXG85574.1"/>
    </source>
</evidence>
<evidence type="ECO:0000256" key="5">
    <source>
        <dbReference type="ARBA" id="ARBA00022801"/>
    </source>
</evidence>
<feature type="chain" id="PRO_5007466968" description="L,D-TPase catalytic domain-containing protein" evidence="10">
    <location>
        <begin position="23"/>
        <end position="228"/>
    </location>
</feature>
<dbReference type="GO" id="GO:0005576">
    <property type="term" value="C:extracellular region"/>
    <property type="evidence" value="ECO:0007669"/>
    <property type="project" value="TreeGrafter"/>
</dbReference>
<evidence type="ECO:0000256" key="10">
    <source>
        <dbReference type="SAM" id="SignalP"/>
    </source>
</evidence>
<keyword evidence="4" id="KW-0808">Transferase</keyword>
<dbReference type="GO" id="GO:0071972">
    <property type="term" value="F:peptidoglycan L,D-transpeptidase activity"/>
    <property type="evidence" value="ECO:0007669"/>
    <property type="project" value="TreeGrafter"/>
</dbReference>
<keyword evidence="5" id="KW-0378">Hydrolase</keyword>
<dbReference type="AlphaFoldDB" id="A0A135P2B6"/>
<evidence type="ECO:0000313" key="13">
    <source>
        <dbReference type="Proteomes" id="UP000070498"/>
    </source>
</evidence>
<dbReference type="PROSITE" id="PS51257">
    <property type="entry name" value="PROKAR_LIPOPROTEIN"/>
    <property type="match status" value="1"/>
</dbReference>
<dbReference type="Pfam" id="PF03734">
    <property type="entry name" value="YkuD"/>
    <property type="match status" value="1"/>
</dbReference>
<proteinExistence type="inferred from homology"/>
<dbReference type="PANTHER" id="PTHR30582">
    <property type="entry name" value="L,D-TRANSPEPTIDASE"/>
    <property type="match status" value="1"/>
</dbReference>
<evidence type="ECO:0000256" key="3">
    <source>
        <dbReference type="ARBA" id="ARBA00022676"/>
    </source>
</evidence>
<evidence type="ECO:0000256" key="8">
    <source>
        <dbReference type="ARBA" id="ARBA00023316"/>
    </source>
</evidence>
<comment type="caution">
    <text evidence="12">The sequence shown here is derived from an EMBL/GenBank/DDBJ whole genome shotgun (WGS) entry which is preliminary data.</text>
</comment>
<keyword evidence="8 9" id="KW-0961">Cell wall biogenesis/degradation</keyword>
<dbReference type="Proteomes" id="UP000070498">
    <property type="component" value="Unassembled WGS sequence"/>
</dbReference>
<keyword evidence="10" id="KW-0732">Signal</keyword>
<dbReference type="GO" id="GO:0071555">
    <property type="term" value="P:cell wall organization"/>
    <property type="evidence" value="ECO:0007669"/>
    <property type="project" value="UniProtKB-UniRule"/>
</dbReference>
<dbReference type="InterPro" id="IPR005490">
    <property type="entry name" value="LD_TPept_cat_dom"/>
</dbReference>
<comment type="similarity">
    <text evidence="2">Belongs to the YkuD family.</text>
</comment>
<dbReference type="GO" id="GO:0008360">
    <property type="term" value="P:regulation of cell shape"/>
    <property type="evidence" value="ECO:0007669"/>
    <property type="project" value="UniProtKB-UniRule"/>
</dbReference>
<dbReference type="FunFam" id="2.40.440.10:FF:000002">
    <property type="entry name" value="L,D-transpeptidase ErfK/SrfK"/>
    <property type="match status" value="1"/>
</dbReference>
<feature type="active site" description="Proton donor/acceptor" evidence="9">
    <location>
        <position position="185"/>
    </location>
</feature>